<accession>A0A917Y692</accession>
<dbReference type="InterPro" id="IPR036565">
    <property type="entry name" value="Mur-like_cat_sf"/>
</dbReference>
<keyword evidence="7" id="KW-0460">Magnesium</keyword>
<comment type="subcellular location">
    <subcellularLocation>
        <location evidence="7 8">Cytoplasm</location>
    </subcellularLocation>
</comment>
<comment type="caution">
    <text evidence="7">Lacks conserved residue(s) required for the propagation of feature annotation.</text>
</comment>
<dbReference type="Proteomes" id="UP000600365">
    <property type="component" value="Unassembled WGS sequence"/>
</dbReference>
<feature type="binding site" evidence="7">
    <location>
        <position position="384"/>
    </location>
    <ligand>
        <name>meso-2,6-diaminopimelate</name>
        <dbReference type="ChEBI" id="CHEBI:57791"/>
    </ligand>
</feature>
<dbReference type="PANTHER" id="PTHR23135">
    <property type="entry name" value="MUR LIGASE FAMILY MEMBER"/>
    <property type="match status" value="1"/>
</dbReference>
<evidence type="ECO:0000256" key="6">
    <source>
        <dbReference type="ARBA" id="ARBA00023316"/>
    </source>
</evidence>
<dbReference type="NCBIfam" id="NF001126">
    <property type="entry name" value="PRK00139.1-4"/>
    <property type="match status" value="1"/>
</dbReference>
<dbReference type="Pfam" id="PF02875">
    <property type="entry name" value="Mur_ligase_C"/>
    <property type="match status" value="1"/>
</dbReference>
<dbReference type="InterPro" id="IPR004101">
    <property type="entry name" value="Mur_ligase_C"/>
</dbReference>
<feature type="binding site" evidence="7">
    <location>
        <position position="460"/>
    </location>
    <ligand>
        <name>meso-2,6-diaminopimelate</name>
        <dbReference type="ChEBI" id="CHEBI:57791"/>
    </ligand>
</feature>
<dbReference type="NCBIfam" id="TIGR01085">
    <property type="entry name" value="murE"/>
    <property type="match status" value="1"/>
</dbReference>
<comment type="PTM">
    <text evidence="7">Carboxylation is probably crucial for Mg(2+) binding and, consequently, for the gamma-phosphate positioning of ATP.</text>
</comment>
<dbReference type="InterPro" id="IPR005761">
    <property type="entry name" value="UDP-N-AcMur-Glu-dNH2Pim_ligase"/>
</dbReference>
<dbReference type="GO" id="GO:0008360">
    <property type="term" value="P:regulation of cell shape"/>
    <property type="evidence" value="ECO:0007669"/>
    <property type="project" value="UniProtKB-KW"/>
</dbReference>
<dbReference type="InterPro" id="IPR013221">
    <property type="entry name" value="Mur_ligase_cen"/>
</dbReference>
<evidence type="ECO:0000259" key="11">
    <source>
        <dbReference type="Pfam" id="PF08245"/>
    </source>
</evidence>
<protein>
    <recommendedName>
        <fullName evidence="7">UDP-N-acetylmuramoyl-L-alanyl-D-glutamate--2,6-diaminopimelate ligase</fullName>
        <ecNumber evidence="7">6.3.2.13</ecNumber>
    </recommendedName>
    <alternativeName>
        <fullName evidence="7">Meso-A2pm-adding enzyme</fullName>
    </alternativeName>
    <alternativeName>
        <fullName evidence="7">Meso-diaminopimelate-adding enzyme</fullName>
    </alternativeName>
    <alternativeName>
        <fullName evidence="7">UDP-MurNAc-L-Ala-D-Glu:meso-diaminopimelate ligase</fullName>
    </alternativeName>
    <alternativeName>
        <fullName evidence="7">UDP-MurNAc-tripeptide synthetase</fullName>
    </alternativeName>
    <alternativeName>
        <fullName evidence="7">UDP-N-acetylmuramyl-tripeptide synthetase</fullName>
    </alternativeName>
</protein>
<dbReference type="GO" id="GO:0071555">
    <property type="term" value="P:cell wall organization"/>
    <property type="evidence" value="ECO:0007669"/>
    <property type="project" value="UniProtKB-KW"/>
</dbReference>
<dbReference type="Gene3D" id="3.40.1390.10">
    <property type="entry name" value="MurE/MurF, N-terminal domain"/>
    <property type="match status" value="1"/>
</dbReference>
<keyword evidence="13" id="KW-1185">Reference proteome</keyword>
<dbReference type="GO" id="GO:0000287">
    <property type="term" value="F:magnesium ion binding"/>
    <property type="evidence" value="ECO:0007669"/>
    <property type="project" value="UniProtKB-UniRule"/>
</dbReference>
<dbReference type="InterPro" id="IPR000713">
    <property type="entry name" value="Mur_ligase_N"/>
</dbReference>
<evidence type="ECO:0000256" key="8">
    <source>
        <dbReference type="RuleBase" id="RU004135"/>
    </source>
</evidence>
<dbReference type="NCBIfam" id="NF001124">
    <property type="entry name" value="PRK00139.1-2"/>
    <property type="match status" value="1"/>
</dbReference>
<dbReference type="PANTHER" id="PTHR23135:SF4">
    <property type="entry name" value="UDP-N-ACETYLMURAMOYL-L-ALANYL-D-GLUTAMATE--2,6-DIAMINOPIMELATE LIGASE MURE HOMOLOG, CHLOROPLASTIC"/>
    <property type="match status" value="1"/>
</dbReference>
<dbReference type="Pfam" id="PF08245">
    <property type="entry name" value="Mur_ligase_M"/>
    <property type="match status" value="1"/>
</dbReference>
<feature type="binding site" evidence="7">
    <location>
        <position position="193"/>
    </location>
    <ligand>
        <name>UDP-N-acetyl-alpha-D-muramoyl-L-alanyl-D-glutamate</name>
        <dbReference type="ChEBI" id="CHEBI:83900"/>
    </ligand>
</feature>
<dbReference type="GO" id="GO:0008765">
    <property type="term" value="F:UDP-N-acetylmuramoylalanyl-D-glutamate-2,6-diaminopimelate ligase activity"/>
    <property type="evidence" value="ECO:0007669"/>
    <property type="project" value="UniProtKB-UniRule"/>
</dbReference>
<comment type="cofactor">
    <cofactor evidence="7">
        <name>Mg(2+)</name>
        <dbReference type="ChEBI" id="CHEBI:18420"/>
    </cofactor>
</comment>
<evidence type="ECO:0000256" key="5">
    <source>
        <dbReference type="ARBA" id="ARBA00023306"/>
    </source>
</evidence>
<reference evidence="12 13" key="1">
    <citation type="journal article" date="2014" name="Int. J. Syst. Evol. Microbiol.">
        <title>Complete genome sequence of Corynebacterium casei LMG S-19264T (=DSM 44701T), isolated from a smear-ripened cheese.</title>
        <authorList>
            <consortium name="US DOE Joint Genome Institute (JGI-PGF)"/>
            <person name="Walter F."/>
            <person name="Albersmeier A."/>
            <person name="Kalinowski J."/>
            <person name="Ruckert C."/>
        </authorList>
    </citation>
    <scope>NUCLEOTIDE SEQUENCE [LARGE SCALE GENOMIC DNA]</scope>
    <source>
        <strain evidence="12 13">CGMCC 4.7111</strain>
    </source>
</reference>
<dbReference type="SUPFAM" id="SSF63418">
    <property type="entry name" value="MurE/MurF N-terminal domain"/>
    <property type="match status" value="1"/>
</dbReference>
<dbReference type="SUPFAM" id="SSF53623">
    <property type="entry name" value="MurD-like peptide ligases, catalytic domain"/>
    <property type="match status" value="1"/>
</dbReference>
<feature type="binding site" evidence="7">
    <location>
        <position position="32"/>
    </location>
    <ligand>
        <name>UDP-N-acetyl-alpha-D-muramoyl-L-alanyl-D-glutamate</name>
        <dbReference type="ChEBI" id="CHEBI:83900"/>
    </ligand>
</feature>
<dbReference type="Gene3D" id="3.90.190.20">
    <property type="entry name" value="Mur ligase, C-terminal domain"/>
    <property type="match status" value="1"/>
</dbReference>
<dbReference type="SUPFAM" id="SSF53244">
    <property type="entry name" value="MurD-like peptide ligases, peptide-binding domain"/>
    <property type="match status" value="1"/>
</dbReference>
<dbReference type="EMBL" id="BMMM01000009">
    <property type="protein sequence ID" value="GGN72032.1"/>
    <property type="molecule type" value="Genomic_DNA"/>
</dbReference>
<dbReference type="GO" id="GO:0005737">
    <property type="term" value="C:cytoplasm"/>
    <property type="evidence" value="ECO:0007669"/>
    <property type="project" value="UniProtKB-SubCell"/>
</dbReference>
<name>A0A917Y692_9ACTN</name>
<organism evidence="12 13">
    <name type="scientific">Streptomyces albiflavescens</name>
    <dbReference type="NCBI Taxonomy" id="1623582"/>
    <lineage>
        <taxon>Bacteria</taxon>
        <taxon>Bacillati</taxon>
        <taxon>Actinomycetota</taxon>
        <taxon>Actinomycetes</taxon>
        <taxon>Kitasatosporales</taxon>
        <taxon>Streptomycetaceae</taxon>
        <taxon>Streptomyces</taxon>
    </lineage>
</organism>
<keyword evidence="7 12" id="KW-0436">Ligase</keyword>
<comment type="function">
    <text evidence="7">Catalyzes the addition of meso-diaminopimelic acid to the nucleotide precursor UDP-N-acetylmuramoyl-L-alanyl-D-glutamate (UMAG) in the biosynthesis of bacterial cell-wall peptidoglycan.</text>
</comment>
<evidence type="ECO:0000259" key="9">
    <source>
        <dbReference type="Pfam" id="PF01225"/>
    </source>
</evidence>
<feature type="binding site" evidence="7">
    <location>
        <begin position="113"/>
        <end position="119"/>
    </location>
    <ligand>
        <name>ATP</name>
        <dbReference type="ChEBI" id="CHEBI:30616"/>
    </ligand>
</feature>
<comment type="similarity">
    <text evidence="1 7">Belongs to the MurCDEF family. MurE subfamily.</text>
</comment>
<feature type="binding site" evidence="7">
    <location>
        <position position="464"/>
    </location>
    <ligand>
        <name>meso-2,6-diaminopimelate</name>
        <dbReference type="ChEBI" id="CHEBI:57791"/>
    </ligand>
</feature>
<comment type="catalytic activity">
    <reaction evidence="7">
        <text>UDP-N-acetyl-alpha-D-muramoyl-L-alanyl-D-glutamate + meso-2,6-diaminopimelate + ATP = UDP-N-acetyl-alpha-D-muramoyl-L-alanyl-gamma-D-glutamyl-meso-2,6-diaminopimelate + ADP + phosphate + H(+)</text>
        <dbReference type="Rhea" id="RHEA:23676"/>
        <dbReference type="ChEBI" id="CHEBI:15378"/>
        <dbReference type="ChEBI" id="CHEBI:30616"/>
        <dbReference type="ChEBI" id="CHEBI:43474"/>
        <dbReference type="ChEBI" id="CHEBI:57791"/>
        <dbReference type="ChEBI" id="CHEBI:83900"/>
        <dbReference type="ChEBI" id="CHEBI:83905"/>
        <dbReference type="ChEBI" id="CHEBI:456216"/>
        <dbReference type="EC" id="6.3.2.13"/>
    </reaction>
</comment>
<evidence type="ECO:0000256" key="2">
    <source>
        <dbReference type="ARBA" id="ARBA00022618"/>
    </source>
</evidence>
<evidence type="ECO:0000259" key="10">
    <source>
        <dbReference type="Pfam" id="PF02875"/>
    </source>
</evidence>
<feature type="domain" description="Mur ligase C-terminal" evidence="10">
    <location>
        <begin position="335"/>
        <end position="462"/>
    </location>
</feature>
<keyword evidence="3 7" id="KW-0133">Cell shape</keyword>
<proteinExistence type="inferred from homology"/>
<keyword evidence="7" id="KW-0963">Cytoplasm</keyword>
<keyword evidence="7" id="KW-0067">ATP-binding</keyword>
<comment type="pathway">
    <text evidence="7 8">Cell wall biogenesis; peptidoglycan biosynthesis.</text>
</comment>
<feature type="binding site" evidence="7">
    <location>
        <position position="185"/>
    </location>
    <ligand>
        <name>UDP-N-acetyl-alpha-D-muramoyl-L-alanyl-D-glutamate</name>
        <dbReference type="ChEBI" id="CHEBI:83900"/>
    </ligand>
</feature>
<feature type="modified residue" description="N6-carboxylysine" evidence="7">
    <location>
        <position position="225"/>
    </location>
</feature>
<feature type="binding site" evidence="7">
    <location>
        <begin position="158"/>
        <end position="159"/>
    </location>
    <ligand>
        <name>UDP-N-acetyl-alpha-D-muramoyl-L-alanyl-D-glutamate</name>
        <dbReference type="ChEBI" id="CHEBI:83900"/>
    </ligand>
</feature>
<dbReference type="HAMAP" id="MF_00208">
    <property type="entry name" value="MurE"/>
    <property type="match status" value="1"/>
</dbReference>
<feature type="binding site" evidence="7">
    <location>
        <begin position="408"/>
        <end position="411"/>
    </location>
    <ligand>
        <name>meso-2,6-diaminopimelate</name>
        <dbReference type="ChEBI" id="CHEBI:57791"/>
    </ligand>
</feature>
<evidence type="ECO:0000256" key="4">
    <source>
        <dbReference type="ARBA" id="ARBA00022984"/>
    </source>
</evidence>
<keyword evidence="7" id="KW-0547">Nucleotide-binding</keyword>
<dbReference type="Gene3D" id="3.40.1190.10">
    <property type="entry name" value="Mur-like, catalytic domain"/>
    <property type="match status" value="1"/>
</dbReference>
<feature type="short sequence motif" description="Meso-diaminopimelate recognition motif" evidence="7">
    <location>
        <begin position="408"/>
        <end position="411"/>
    </location>
</feature>
<dbReference type="InterPro" id="IPR035911">
    <property type="entry name" value="MurE/MurF_N"/>
</dbReference>
<feature type="domain" description="Mur ligase N-terminal catalytic" evidence="9">
    <location>
        <begin position="24"/>
        <end position="72"/>
    </location>
</feature>
<evidence type="ECO:0000313" key="13">
    <source>
        <dbReference type="Proteomes" id="UP000600365"/>
    </source>
</evidence>
<feature type="domain" description="Mur ligase central" evidence="11">
    <location>
        <begin position="111"/>
        <end position="312"/>
    </location>
</feature>
<evidence type="ECO:0000256" key="7">
    <source>
        <dbReference type="HAMAP-Rule" id="MF_00208"/>
    </source>
</evidence>
<keyword evidence="6 7" id="KW-0961">Cell wall biogenesis/degradation</keyword>
<gene>
    <name evidence="12" type="primary">murE2</name>
    <name evidence="7" type="synonym">murE</name>
    <name evidence="12" type="ORF">GCM10011579_048800</name>
</gene>
<dbReference type="AlphaFoldDB" id="A0A917Y692"/>
<dbReference type="InterPro" id="IPR036615">
    <property type="entry name" value="Mur_ligase_C_dom_sf"/>
</dbReference>
<keyword evidence="4 7" id="KW-0573">Peptidoglycan synthesis</keyword>
<evidence type="ECO:0000313" key="12">
    <source>
        <dbReference type="EMBL" id="GGN72032.1"/>
    </source>
</evidence>
<evidence type="ECO:0000256" key="1">
    <source>
        <dbReference type="ARBA" id="ARBA00005898"/>
    </source>
</evidence>
<comment type="caution">
    <text evidence="12">The sequence shown here is derived from an EMBL/GenBank/DDBJ whole genome shotgun (WGS) entry which is preliminary data.</text>
</comment>
<dbReference type="GO" id="GO:0005524">
    <property type="term" value="F:ATP binding"/>
    <property type="evidence" value="ECO:0007669"/>
    <property type="project" value="UniProtKB-UniRule"/>
</dbReference>
<evidence type="ECO:0000256" key="3">
    <source>
        <dbReference type="ARBA" id="ARBA00022960"/>
    </source>
</evidence>
<keyword evidence="2 7" id="KW-0132">Cell division</keyword>
<keyword evidence="5 7" id="KW-0131">Cell cycle</keyword>
<dbReference type="GO" id="GO:0009252">
    <property type="term" value="P:peptidoglycan biosynthetic process"/>
    <property type="evidence" value="ECO:0007669"/>
    <property type="project" value="UniProtKB-UniRule"/>
</dbReference>
<sequence>MIVKLSELLDGFDHEIVHGNTGVEITGVAYDSRKLNQGALFIAVRGFSVDGHRFVDQAVERGATALLVDREIGDVPAGVCVVRVADTRIASPVVASRYFGEPGREMDVVAITGTNGKTSVAFMLEAVLRRAGARVGVVGTAGNRIGEEPIALEKTTPTTPEAVDLQYLLRYMRDEGAVHVVLEASSMALELHRVDCCSIDVGVFTNFTQDHLDDHGTMENYKNAKLKLFKGLCRHAVINADDPVSAEIAALMPGAITTFSMGDPAADFYSSDLEVDAEGTRFTLHRSGRQYQVSLPVPGRFAAQNALATLAICQSLGHDLDEVVAALADLPPTPGRFESYRTPAGVPVIVDYAHSPDALDNVLSTIRDFTRGRVITVFGCGGDRDATKRAPMGEIAGRYSDFCVLTSDNPRSEDPEKILDDIVPGISPTGTSFERISDRREAIRVALSTAREGDTVLVAGKGSENYQIIGSRTIHFEDMETVRELAAELVGQR</sequence>
<dbReference type="Pfam" id="PF01225">
    <property type="entry name" value="Mur_ligase"/>
    <property type="match status" value="1"/>
</dbReference>
<dbReference type="EC" id="6.3.2.13" evidence="7"/>
<dbReference type="GO" id="GO:0051301">
    <property type="term" value="P:cell division"/>
    <property type="evidence" value="ECO:0007669"/>
    <property type="project" value="UniProtKB-KW"/>
</dbReference>